<dbReference type="PANTHER" id="PTHR43674:SF16">
    <property type="entry name" value="CARBON-NITROGEN FAMILY, PUTATIVE (AFU_ORTHOLOGUE AFUA_5G02350)-RELATED"/>
    <property type="match status" value="1"/>
</dbReference>
<dbReference type="InterPro" id="IPR050345">
    <property type="entry name" value="Aliph_Amidase/BUP"/>
</dbReference>
<dbReference type="Proteomes" id="UP000236327">
    <property type="component" value="Unassembled WGS sequence"/>
</dbReference>
<dbReference type="Pfam" id="PF00795">
    <property type="entry name" value="CN_hydrolase"/>
    <property type="match status" value="1"/>
</dbReference>
<dbReference type="InterPro" id="IPR003010">
    <property type="entry name" value="C-N_Hydrolase"/>
</dbReference>
<proteinExistence type="predicted"/>
<dbReference type="EMBL" id="LYMM01000051">
    <property type="protein sequence ID" value="PNU03404.1"/>
    <property type="molecule type" value="Genomic_DNA"/>
</dbReference>
<sequence>MRHAPPAPYVIAACATTPQCVFSNGTIVRDAIDSNIAQCIAATERSVGDHGAKLVVFPQFGLTGYAMVSSDAWHDAAFDLSGKEIDAIAAVAQRTGTWIAVQVPERHTAFPGRYFLSCVIVGPDDGVILAHRKGYSLSLRTSPTDVHDRFVDAFGPEAFHPVVSTRIGRLGATIGAELHWPEVCRSLALKGAEVIVNPIAAAPHIDYLQRPGALHARSVRAFENMVYLASANIGGHPDAPASTAYDFKGTMVAEAAAGAPDTMLATADIAALRKWREEPSANFLAQLQPRTTVLASTDHHWPNNGWAQVPAAGFEELVTAEATAWADLTAQWE</sequence>
<evidence type="ECO:0000256" key="1">
    <source>
        <dbReference type="ARBA" id="ARBA00022801"/>
    </source>
</evidence>
<evidence type="ECO:0000259" key="2">
    <source>
        <dbReference type="PROSITE" id="PS50263"/>
    </source>
</evidence>
<evidence type="ECO:0000313" key="4">
    <source>
        <dbReference type="Proteomes" id="UP000236327"/>
    </source>
</evidence>
<dbReference type="PROSITE" id="PS50263">
    <property type="entry name" value="CN_HYDROLASE"/>
    <property type="match status" value="1"/>
</dbReference>
<dbReference type="Gene3D" id="3.60.110.10">
    <property type="entry name" value="Carbon-nitrogen hydrolase"/>
    <property type="match status" value="1"/>
</dbReference>
<keyword evidence="1" id="KW-0378">Hydrolase</keyword>
<dbReference type="PANTHER" id="PTHR43674">
    <property type="entry name" value="NITRILASE C965.09-RELATED"/>
    <property type="match status" value="1"/>
</dbReference>
<comment type="caution">
    <text evidence="3">The sequence shown here is derived from an EMBL/GenBank/DDBJ whole genome shotgun (WGS) entry which is preliminary data.</text>
</comment>
<name>A0A2K2FXB6_9SPHN</name>
<feature type="domain" description="CN hydrolase" evidence="2">
    <location>
        <begin position="13"/>
        <end position="289"/>
    </location>
</feature>
<protein>
    <recommendedName>
        <fullName evidence="2">CN hydrolase domain-containing protein</fullName>
    </recommendedName>
</protein>
<keyword evidence="4" id="KW-1185">Reference proteome</keyword>
<dbReference type="RefSeq" id="WP_170065988.1">
    <property type="nucleotide sequence ID" value="NZ_LYMM01000051.1"/>
</dbReference>
<gene>
    <name evidence="3" type="ORF">A8V01_06715</name>
</gene>
<evidence type="ECO:0000313" key="3">
    <source>
        <dbReference type="EMBL" id="PNU03404.1"/>
    </source>
</evidence>
<dbReference type="InterPro" id="IPR036526">
    <property type="entry name" value="C-N_Hydrolase_sf"/>
</dbReference>
<organism evidence="3 4">
    <name type="scientific">Novosphingobium guangzhouense</name>
    <dbReference type="NCBI Taxonomy" id="1850347"/>
    <lineage>
        <taxon>Bacteria</taxon>
        <taxon>Pseudomonadati</taxon>
        <taxon>Pseudomonadota</taxon>
        <taxon>Alphaproteobacteria</taxon>
        <taxon>Sphingomonadales</taxon>
        <taxon>Sphingomonadaceae</taxon>
        <taxon>Novosphingobium</taxon>
    </lineage>
</organism>
<accession>A0A2K2FXB6</accession>
<dbReference type="AlphaFoldDB" id="A0A2K2FXB6"/>
<dbReference type="GO" id="GO:0016811">
    <property type="term" value="F:hydrolase activity, acting on carbon-nitrogen (but not peptide) bonds, in linear amides"/>
    <property type="evidence" value="ECO:0007669"/>
    <property type="project" value="TreeGrafter"/>
</dbReference>
<reference evidence="3 4" key="1">
    <citation type="submission" date="2016-05" db="EMBL/GenBank/DDBJ databases">
        <title>Complete genome sequence of Novosphingobium guangzhouense SA925(T).</title>
        <authorList>
            <person name="Sha S."/>
        </authorList>
    </citation>
    <scope>NUCLEOTIDE SEQUENCE [LARGE SCALE GENOMIC DNA]</scope>
    <source>
        <strain evidence="3 4">SA925</strain>
    </source>
</reference>
<dbReference type="SUPFAM" id="SSF56317">
    <property type="entry name" value="Carbon-nitrogen hydrolase"/>
    <property type="match status" value="1"/>
</dbReference>